<keyword evidence="2" id="KW-1185">Reference proteome</keyword>
<name>A0A511DHK5_9PSEU</name>
<dbReference type="AlphaFoldDB" id="A0A511DHK5"/>
<protein>
    <recommendedName>
        <fullName evidence="3">Cupin 2 conserved barrel domain-containing protein</fullName>
    </recommendedName>
</protein>
<dbReference type="RefSeq" id="WP_147108883.1">
    <property type="nucleotide sequence ID" value="NZ_BJVJ01000031.1"/>
</dbReference>
<evidence type="ECO:0008006" key="3">
    <source>
        <dbReference type="Google" id="ProtNLM"/>
    </source>
</evidence>
<dbReference type="Proteomes" id="UP000321685">
    <property type="component" value="Unassembled WGS sequence"/>
</dbReference>
<dbReference type="OrthoDB" id="3571222at2"/>
<gene>
    <name evidence="1" type="ORF">PSU4_32290</name>
</gene>
<evidence type="ECO:0000313" key="2">
    <source>
        <dbReference type="Proteomes" id="UP000321685"/>
    </source>
</evidence>
<evidence type="ECO:0000313" key="1">
    <source>
        <dbReference type="EMBL" id="GEL24275.1"/>
    </source>
</evidence>
<dbReference type="InterPro" id="IPR014710">
    <property type="entry name" value="RmlC-like_jellyroll"/>
</dbReference>
<proteinExistence type="predicted"/>
<sequence length="155" mass="17695">MTDHDPTAPNARRFPRVIVPDEIDKMPVLTFNDGITTNIFLSRERDDARFFRHGYCYGEPDHLPYQWEQRDFDETHYVLEGHIHLVVEDAVGRTIVLEAGVGEHIYLPAGYTYRLECTGVSYKFFWTSGPSPKVGVADAPDYSRELTALRVSEGS</sequence>
<dbReference type="InterPro" id="IPR011051">
    <property type="entry name" value="RmlC_Cupin_sf"/>
</dbReference>
<reference evidence="1 2" key="1">
    <citation type="submission" date="2019-07" db="EMBL/GenBank/DDBJ databases">
        <title>Whole genome shotgun sequence of Pseudonocardia sulfidoxydans NBRC 16205.</title>
        <authorList>
            <person name="Hosoyama A."/>
            <person name="Uohara A."/>
            <person name="Ohji S."/>
            <person name="Ichikawa N."/>
        </authorList>
    </citation>
    <scope>NUCLEOTIDE SEQUENCE [LARGE SCALE GENOMIC DNA]</scope>
    <source>
        <strain evidence="1 2">NBRC 16205</strain>
    </source>
</reference>
<comment type="caution">
    <text evidence="1">The sequence shown here is derived from an EMBL/GenBank/DDBJ whole genome shotgun (WGS) entry which is preliminary data.</text>
</comment>
<organism evidence="1 2">
    <name type="scientific">Pseudonocardia sulfidoxydans NBRC 16205</name>
    <dbReference type="NCBI Taxonomy" id="1223511"/>
    <lineage>
        <taxon>Bacteria</taxon>
        <taxon>Bacillati</taxon>
        <taxon>Actinomycetota</taxon>
        <taxon>Actinomycetes</taxon>
        <taxon>Pseudonocardiales</taxon>
        <taxon>Pseudonocardiaceae</taxon>
        <taxon>Pseudonocardia</taxon>
    </lineage>
</organism>
<dbReference type="SUPFAM" id="SSF51182">
    <property type="entry name" value="RmlC-like cupins"/>
    <property type="match status" value="1"/>
</dbReference>
<dbReference type="Gene3D" id="2.60.120.10">
    <property type="entry name" value="Jelly Rolls"/>
    <property type="match status" value="1"/>
</dbReference>
<accession>A0A511DHK5</accession>
<dbReference type="EMBL" id="BJVJ01000031">
    <property type="protein sequence ID" value="GEL24275.1"/>
    <property type="molecule type" value="Genomic_DNA"/>
</dbReference>